<name>A0A9D2QIY8_9FIRM</name>
<dbReference type="Gene3D" id="2.70.98.50">
    <property type="entry name" value="putative glycoside hydrolase family protein from bacillus halodurans"/>
    <property type="match status" value="1"/>
</dbReference>
<dbReference type="Pfam" id="PF14498">
    <property type="entry name" value="Glyco_hyd_65N_2"/>
    <property type="match status" value="1"/>
</dbReference>
<accession>A0A9D2QIY8</accession>
<feature type="domain" description="Glycosyl hydrolase family 95 N-terminal" evidence="1">
    <location>
        <begin position="6"/>
        <end position="280"/>
    </location>
</feature>
<evidence type="ECO:0000259" key="1">
    <source>
        <dbReference type="Pfam" id="PF14498"/>
    </source>
</evidence>
<dbReference type="EMBL" id="DWVS01000067">
    <property type="protein sequence ID" value="HJC86948.1"/>
    <property type="molecule type" value="Genomic_DNA"/>
</dbReference>
<organism evidence="2 3">
    <name type="scientific">Candidatus Eisenbergiella intestinigallinarum</name>
    <dbReference type="NCBI Taxonomy" id="2838549"/>
    <lineage>
        <taxon>Bacteria</taxon>
        <taxon>Bacillati</taxon>
        <taxon>Bacillota</taxon>
        <taxon>Clostridia</taxon>
        <taxon>Lachnospirales</taxon>
        <taxon>Lachnospiraceae</taxon>
        <taxon>Eisenbergiella</taxon>
    </lineage>
</organism>
<gene>
    <name evidence="2" type="ORF">H9926_02905</name>
</gene>
<comment type="caution">
    <text evidence="2">The sequence shown here is derived from an EMBL/GenBank/DDBJ whole genome shotgun (WGS) entry which is preliminary data.</text>
</comment>
<evidence type="ECO:0000313" key="3">
    <source>
        <dbReference type="Proteomes" id="UP000823922"/>
    </source>
</evidence>
<dbReference type="AlphaFoldDB" id="A0A9D2QIY8"/>
<proteinExistence type="predicted"/>
<reference evidence="2" key="1">
    <citation type="journal article" date="2021" name="PeerJ">
        <title>Extensive microbial diversity within the chicken gut microbiome revealed by metagenomics and culture.</title>
        <authorList>
            <person name="Gilroy R."/>
            <person name="Ravi A."/>
            <person name="Getino M."/>
            <person name="Pursley I."/>
            <person name="Horton D.L."/>
            <person name="Alikhan N.F."/>
            <person name="Baker D."/>
            <person name="Gharbi K."/>
            <person name="Hall N."/>
            <person name="Watson M."/>
            <person name="Adriaenssens E.M."/>
            <person name="Foster-Nyarko E."/>
            <person name="Jarju S."/>
            <person name="Secka A."/>
            <person name="Antonio M."/>
            <person name="Oren A."/>
            <person name="Chaudhuri R.R."/>
            <person name="La Ragione R."/>
            <person name="Hildebrand F."/>
            <person name="Pallen M.J."/>
        </authorList>
    </citation>
    <scope>NUCLEOTIDE SEQUENCE</scope>
    <source>
        <strain evidence="2">ChiBcec1-1630</strain>
    </source>
</reference>
<sequence length="343" mass="38912">MKAYFLRENTPAEKFADAHYLGNGHLGMAVMGKVPLETIVINEDTLWSGSESFHSNPVHYEKLMEARRLTLEGRVKEANDVINNDMEGRWFETYLPLASLHLTFGQRNNRRNMPLKMVLEPSAGDITEYERTLDLGQAVETVSWVRDQIRYREELFVSYPADAAFFCCTAERVRKEEAAENTTGPLNLAFCLESELHAQNGTCEGEAWIAGIAPDHAEPSYTPVTPRMVWKDPEESKALRFAGTARVISCDGTVWSDGSRVYVNDASFVLLAIKAGTNYAGFGQPRDPDEKKVLRTLREKLDMLEGREPEALKKEHVEDYQSLYNRVDLDLEREWSGSLPPER</sequence>
<dbReference type="PANTHER" id="PTHR31084:SF0">
    <property type="entry name" value="ALPHA-L-FUCOSIDASE 2"/>
    <property type="match status" value="1"/>
</dbReference>
<evidence type="ECO:0000313" key="2">
    <source>
        <dbReference type="EMBL" id="HJC86948.1"/>
    </source>
</evidence>
<protein>
    <submittedName>
        <fullName evidence="2">Glycoside hydrolase family 95 protein</fullName>
    </submittedName>
</protein>
<dbReference type="PANTHER" id="PTHR31084">
    <property type="entry name" value="ALPHA-L-FUCOSIDASE 2"/>
    <property type="match status" value="1"/>
</dbReference>
<dbReference type="GO" id="GO:0004560">
    <property type="term" value="F:alpha-L-fucosidase activity"/>
    <property type="evidence" value="ECO:0007669"/>
    <property type="project" value="TreeGrafter"/>
</dbReference>
<reference evidence="2" key="2">
    <citation type="submission" date="2021-04" db="EMBL/GenBank/DDBJ databases">
        <authorList>
            <person name="Gilroy R."/>
        </authorList>
    </citation>
    <scope>NUCLEOTIDE SEQUENCE</scope>
    <source>
        <strain evidence="2">ChiBcec1-1630</strain>
    </source>
</reference>
<dbReference type="InterPro" id="IPR027414">
    <property type="entry name" value="GH95_N_dom"/>
</dbReference>
<dbReference type="Proteomes" id="UP000823922">
    <property type="component" value="Unassembled WGS sequence"/>
</dbReference>
<keyword evidence="2" id="KW-0378">Hydrolase</keyword>